<dbReference type="EMBL" id="FOEF01000047">
    <property type="protein sequence ID" value="SEP54437.1"/>
    <property type="molecule type" value="Genomic_DNA"/>
</dbReference>
<protein>
    <submittedName>
        <fullName evidence="2">Uncharacterized protein</fullName>
    </submittedName>
</protein>
<evidence type="ECO:0000256" key="1">
    <source>
        <dbReference type="SAM" id="MobiDB-lite"/>
    </source>
</evidence>
<feature type="region of interest" description="Disordered" evidence="1">
    <location>
        <begin position="25"/>
        <end position="48"/>
    </location>
</feature>
<gene>
    <name evidence="2" type="ORF">SAMN04489732_14713</name>
</gene>
<sequence length="84" mass="8932">MIPPITPIVRFDLAPPMAAHLFLTADIDPTPTPPARAVRQGGSPETPLTGGLQRLSSLEPASVDQFAEFATQLGIPVQHTPRLP</sequence>
<proteinExistence type="predicted"/>
<accession>A0A1H8YQJ3</accession>
<keyword evidence="3" id="KW-1185">Reference proteome</keyword>
<dbReference type="RefSeq" id="WP_091629732.1">
    <property type="nucleotide sequence ID" value="NZ_FOEF01000047.1"/>
</dbReference>
<dbReference type="AlphaFoldDB" id="A0A1H8YQJ3"/>
<name>A0A1H8YQJ3_9PSEU</name>
<evidence type="ECO:0000313" key="2">
    <source>
        <dbReference type="EMBL" id="SEP54437.1"/>
    </source>
</evidence>
<dbReference type="Proteomes" id="UP000198582">
    <property type="component" value="Unassembled WGS sequence"/>
</dbReference>
<dbReference type="OrthoDB" id="59791at1813"/>
<reference evidence="2 3" key="1">
    <citation type="submission" date="2016-10" db="EMBL/GenBank/DDBJ databases">
        <authorList>
            <person name="de Groot N.N."/>
        </authorList>
    </citation>
    <scope>NUCLEOTIDE SEQUENCE [LARGE SCALE GENOMIC DNA]</scope>
    <source>
        <strain evidence="2 3">DSM 44993</strain>
    </source>
</reference>
<organism evidence="2 3">
    <name type="scientific">Amycolatopsis saalfeldensis</name>
    <dbReference type="NCBI Taxonomy" id="394193"/>
    <lineage>
        <taxon>Bacteria</taxon>
        <taxon>Bacillati</taxon>
        <taxon>Actinomycetota</taxon>
        <taxon>Actinomycetes</taxon>
        <taxon>Pseudonocardiales</taxon>
        <taxon>Pseudonocardiaceae</taxon>
        <taxon>Amycolatopsis</taxon>
    </lineage>
</organism>
<evidence type="ECO:0000313" key="3">
    <source>
        <dbReference type="Proteomes" id="UP000198582"/>
    </source>
</evidence>